<dbReference type="PATRIC" id="fig|477641.3.peg.4733"/>
<dbReference type="eggNOG" id="COG3170">
    <property type="taxonomic scope" value="Bacteria"/>
</dbReference>
<reference evidence="1 2" key="1">
    <citation type="journal article" date="2012" name="J. Bacteriol.">
        <title>Genome Sequence of Radiation-Resistant Modestobacter marinus Strain BC501, a Representative Actinobacterium That Thrives on Calcareous Stone Surfaces.</title>
        <authorList>
            <person name="Normand P."/>
            <person name="Gury J."/>
            <person name="Pujic P."/>
            <person name="Chouaia B."/>
            <person name="Crotti E."/>
            <person name="Brusetti L."/>
            <person name="Daffonchio D."/>
            <person name="Vacherie B."/>
            <person name="Barbe V."/>
            <person name="Medigue C."/>
            <person name="Calteau A."/>
            <person name="Ghodhbane-Gtari F."/>
            <person name="Essoussi I."/>
            <person name="Nouioui I."/>
            <person name="Abbassi-Ghozzi I."/>
            <person name="Gtari M."/>
        </authorList>
    </citation>
    <scope>NUCLEOTIDE SEQUENCE [LARGE SCALE GENOMIC DNA]</scope>
    <source>
        <strain evidence="2">BC 501</strain>
    </source>
</reference>
<organism evidence="1 2">
    <name type="scientific">Modestobacter italicus (strain DSM 44449 / CECT 9708 / BC 501)</name>
    <dbReference type="NCBI Taxonomy" id="2732864"/>
    <lineage>
        <taxon>Bacteria</taxon>
        <taxon>Bacillati</taxon>
        <taxon>Actinomycetota</taxon>
        <taxon>Actinomycetes</taxon>
        <taxon>Geodermatophilales</taxon>
        <taxon>Geodermatophilaceae</taxon>
        <taxon>Modestobacter</taxon>
    </lineage>
</organism>
<accession>I4F452</accession>
<dbReference type="EMBL" id="FO203431">
    <property type="protein sequence ID" value="CCH90415.1"/>
    <property type="molecule type" value="Genomic_DNA"/>
</dbReference>
<sequence>MEATVQFAGRSVALDTSAGIWLAESAQSAKPDTVAALVPASFEAVARVFHPAVRYVGDDDVEVPWASVAAANGTTPHPLMQWGSVTGSMEYFENDDQSPLWHGAPARGHLPSPVAERLVQVLTGWTTTADVCWFAVAEGGAVITDHPTLSLPRCEYWLVNGPIELAAANMAAEPFEQSANLWWPADRAWCVATDVDLVSSYVAGSAACIAEVLARPDLEGLPAEFTHRITWDADQVNPPPVDAPD</sequence>
<dbReference type="KEGG" id="mmar:MODMU_5035"/>
<evidence type="ECO:0000313" key="2">
    <source>
        <dbReference type="Proteomes" id="UP000006461"/>
    </source>
</evidence>
<dbReference type="OMA" id="TTSADHC"/>
<keyword evidence="2" id="KW-1185">Reference proteome</keyword>
<protein>
    <submittedName>
        <fullName evidence="1">Uncharacterized protein</fullName>
    </submittedName>
</protein>
<dbReference type="Proteomes" id="UP000006461">
    <property type="component" value="Chromosome"/>
</dbReference>
<gene>
    <name evidence="1" type="ordered locus">MODMU_5035</name>
</gene>
<dbReference type="HOGENOM" id="CLU_079554_0_0_11"/>
<dbReference type="OrthoDB" id="2426596at2"/>
<dbReference type="AlphaFoldDB" id="I4F452"/>
<proteinExistence type="predicted"/>
<evidence type="ECO:0000313" key="1">
    <source>
        <dbReference type="EMBL" id="CCH90415.1"/>
    </source>
</evidence>
<name>I4F452_MODI5</name>